<dbReference type="InterPro" id="IPR047650">
    <property type="entry name" value="Transpos_IS110"/>
</dbReference>
<dbReference type="Pfam" id="PF01548">
    <property type="entry name" value="DEDD_Tnp_IS110"/>
    <property type="match status" value="1"/>
</dbReference>
<dbReference type="EMBL" id="BAABHQ010000045">
    <property type="protein sequence ID" value="GAA4898394.1"/>
    <property type="molecule type" value="Genomic_DNA"/>
</dbReference>
<dbReference type="RefSeq" id="WP_274235314.1">
    <property type="nucleotide sequence ID" value="NZ_BAABHQ010000045.1"/>
</dbReference>
<evidence type="ECO:0000259" key="1">
    <source>
        <dbReference type="Pfam" id="PF01548"/>
    </source>
</evidence>
<proteinExistence type="predicted"/>
<dbReference type="NCBIfam" id="NF033542">
    <property type="entry name" value="transpos_IS110"/>
    <property type="match status" value="1"/>
</dbReference>
<evidence type="ECO:0000259" key="2">
    <source>
        <dbReference type="Pfam" id="PF02371"/>
    </source>
</evidence>
<dbReference type="PANTHER" id="PTHR33055:SF3">
    <property type="entry name" value="PUTATIVE TRANSPOSASE FOR IS117-RELATED"/>
    <property type="match status" value="1"/>
</dbReference>
<gene>
    <name evidence="3" type="ORF">GCM10023203_61190</name>
</gene>
<organism evidence="3 4">
    <name type="scientific">Actinomycetospora straminea</name>
    <dbReference type="NCBI Taxonomy" id="663607"/>
    <lineage>
        <taxon>Bacteria</taxon>
        <taxon>Bacillati</taxon>
        <taxon>Actinomycetota</taxon>
        <taxon>Actinomycetes</taxon>
        <taxon>Pseudonocardiales</taxon>
        <taxon>Pseudonocardiaceae</taxon>
        <taxon>Actinomycetospora</taxon>
    </lineage>
</organism>
<reference evidence="4" key="1">
    <citation type="journal article" date="2019" name="Int. J. Syst. Evol. Microbiol.">
        <title>The Global Catalogue of Microorganisms (GCM) 10K type strain sequencing project: providing services to taxonomists for standard genome sequencing and annotation.</title>
        <authorList>
            <consortium name="The Broad Institute Genomics Platform"/>
            <consortium name="The Broad Institute Genome Sequencing Center for Infectious Disease"/>
            <person name="Wu L."/>
            <person name="Ma J."/>
        </authorList>
    </citation>
    <scope>NUCLEOTIDE SEQUENCE [LARGE SCALE GENOMIC DNA]</scope>
    <source>
        <strain evidence="4">JCM 17983</strain>
    </source>
</reference>
<evidence type="ECO:0000313" key="3">
    <source>
        <dbReference type="EMBL" id="GAA4898394.1"/>
    </source>
</evidence>
<dbReference type="Proteomes" id="UP001500457">
    <property type="component" value="Unassembled WGS sequence"/>
</dbReference>
<dbReference type="InterPro" id="IPR002525">
    <property type="entry name" value="Transp_IS110-like_N"/>
</dbReference>
<dbReference type="PANTHER" id="PTHR33055">
    <property type="entry name" value="TRANSPOSASE FOR INSERTION SEQUENCE ELEMENT IS1111A"/>
    <property type="match status" value="1"/>
</dbReference>
<protein>
    <submittedName>
        <fullName evidence="3">IS110 family transposase</fullName>
    </submittedName>
</protein>
<keyword evidence="4" id="KW-1185">Reference proteome</keyword>
<dbReference type="InterPro" id="IPR003346">
    <property type="entry name" value="Transposase_20"/>
</dbReference>
<name>A0ABP9FD32_9PSEU</name>
<comment type="caution">
    <text evidence="3">The sequence shown here is derived from an EMBL/GenBank/DDBJ whole genome shotgun (WGS) entry which is preliminary data.</text>
</comment>
<evidence type="ECO:0000313" key="4">
    <source>
        <dbReference type="Proteomes" id="UP001500457"/>
    </source>
</evidence>
<sequence length="429" mass="46583">MDQQQDQTTTEPAPPLRWAGIDWSWSEHAICVVDEEGVAVERTTVEHSGAGLTRMITLLDRHRVAGIAIERGDGPVVQALLEAGLTVFVVASRQVTALRSRYGTAGNKDDRFDAYLLADVLRTDRRRLTPVTTDSPATEGLRMLVRARRDLVAARVAAHNQLHNHLKTAFPGAVGLFSQLDGKTSLAFLTRFPTPQKARWLSEKRLAAWLQAAHYSNKRTPAQFMAHLRRAPAGLPDGPAADAAAAVTAELVALLTNLRERITALENHIAIALAAHVDAAVFTGLPHAGTVRAATLLAEIGDARGRYPTDDALAAAAGVSPSTRASGRSRSVVFRRGCNRRLRQALVDFADGSRAGSPWAQAVYAKARARGAGHAHAVRVLARAWVRVIWRCWTDHTPYDPARHLALVRTIHSITDTGEITDTGRRMAS</sequence>
<dbReference type="Pfam" id="PF02371">
    <property type="entry name" value="Transposase_20"/>
    <property type="match status" value="1"/>
</dbReference>
<feature type="domain" description="Transposase IS110-like N-terminal" evidence="1">
    <location>
        <begin position="19"/>
        <end position="171"/>
    </location>
</feature>
<feature type="domain" description="Transposase IS116/IS110/IS902 C-terminal" evidence="2">
    <location>
        <begin position="282"/>
        <end position="364"/>
    </location>
</feature>
<accession>A0ABP9FD32</accession>